<accession>A0ABY7HC55</accession>
<proteinExistence type="predicted"/>
<evidence type="ECO:0000313" key="2">
    <source>
        <dbReference type="Proteomes" id="UP001164459"/>
    </source>
</evidence>
<evidence type="ECO:0000313" key="1">
    <source>
        <dbReference type="EMBL" id="WAS96670.1"/>
    </source>
</evidence>
<keyword evidence="2" id="KW-1185">Reference proteome</keyword>
<reference evidence="1" key="1">
    <citation type="submission" date="2022-11" db="EMBL/GenBank/DDBJ databases">
        <title>Minimal conservation of predation-associated metabolite biosynthetic gene clusters underscores biosynthetic potential of Myxococcota including descriptions for ten novel species: Archangium lansinium sp. nov., Myxococcus landrumus sp. nov., Nannocystis bai.</title>
        <authorList>
            <person name="Ahearne A."/>
            <person name="Stevens C."/>
            <person name="Dowd S."/>
        </authorList>
    </citation>
    <scope>NUCLEOTIDE SEQUENCE</scope>
    <source>
        <strain evidence="1">Fl3</strain>
    </source>
</reference>
<dbReference type="Proteomes" id="UP001164459">
    <property type="component" value="Chromosome"/>
</dbReference>
<sequence>MSLPSSPLDLPTIRVTNLFPFPVEGHVVVDEEAYLRLNLHNGPSPWEDPDVLAHLPQGPFDPFLGVHTTADAKWLRANVGEDLVLIKLPLEKRPFQVGDAVRLASNRQVQGVITETDRHGGLKAALPPPTAPQLYAAEDLVLDNRSTTPPMKMPTN</sequence>
<dbReference type="RefSeq" id="WP_269039034.1">
    <property type="nucleotide sequence ID" value="NZ_CP114040.1"/>
</dbReference>
<name>A0ABY7HC55_9BACT</name>
<protein>
    <submittedName>
        <fullName evidence="1">Uncharacterized protein</fullName>
    </submittedName>
</protein>
<dbReference type="EMBL" id="CP114040">
    <property type="protein sequence ID" value="WAS96670.1"/>
    <property type="molecule type" value="Genomic_DNA"/>
</dbReference>
<gene>
    <name evidence="1" type="ORF">O0S08_11010</name>
</gene>
<organism evidence="1 2">
    <name type="scientific">Nannocystis punicea</name>
    <dbReference type="NCBI Taxonomy" id="2995304"/>
    <lineage>
        <taxon>Bacteria</taxon>
        <taxon>Pseudomonadati</taxon>
        <taxon>Myxococcota</taxon>
        <taxon>Polyangia</taxon>
        <taxon>Nannocystales</taxon>
        <taxon>Nannocystaceae</taxon>
        <taxon>Nannocystis</taxon>
    </lineage>
</organism>